<organism evidence="15">
    <name type="scientific">Ciona savignyi</name>
    <name type="common">Pacific transparent sea squirt</name>
    <dbReference type="NCBI Taxonomy" id="51511"/>
    <lineage>
        <taxon>Eukaryota</taxon>
        <taxon>Metazoa</taxon>
        <taxon>Chordata</taxon>
        <taxon>Tunicata</taxon>
        <taxon>Ascidiacea</taxon>
        <taxon>Phlebobranchia</taxon>
        <taxon>Cionidae</taxon>
        <taxon>Ciona</taxon>
    </lineage>
</organism>
<feature type="region of interest" description="Disordered" evidence="10">
    <location>
        <begin position="739"/>
        <end position="773"/>
    </location>
</feature>
<reference evidence="15" key="1">
    <citation type="submission" date="2001-03" db="EMBL/GenBank/DDBJ databases">
        <title>Ciona savignyi genes.</title>
        <authorList>
            <person name="Imai K.S."/>
            <person name="Satoh N."/>
            <person name="Satou Y."/>
        </authorList>
    </citation>
    <scope>NUCLEOTIDE SEQUENCE</scope>
</reference>
<keyword evidence="4 11" id="KW-0812">Transmembrane</keyword>
<evidence type="ECO:0000256" key="2">
    <source>
        <dbReference type="ARBA" id="ARBA00008077"/>
    </source>
</evidence>
<feature type="transmembrane region" description="Helical" evidence="11">
    <location>
        <begin position="463"/>
        <end position="485"/>
    </location>
</feature>
<dbReference type="GO" id="GO:0042813">
    <property type="term" value="F:Wnt receptor activity"/>
    <property type="evidence" value="ECO:0007669"/>
    <property type="project" value="TreeGrafter"/>
</dbReference>
<dbReference type="PROSITE" id="PS50261">
    <property type="entry name" value="G_PROTEIN_RECEP_F2_4"/>
    <property type="match status" value="1"/>
</dbReference>
<feature type="domain" description="G-protein coupled receptors family 2 profile 2" evidence="14">
    <location>
        <begin position="240"/>
        <end position="557"/>
    </location>
</feature>
<evidence type="ECO:0000256" key="11">
    <source>
        <dbReference type="SAM" id="Phobius"/>
    </source>
</evidence>
<keyword evidence="7 9" id="KW-1015">Disulfide bond</keyword>
<feature type="domain" description="FZ" evidence="13">
    <location>
        <begin position="21"/>
        <end position="175"/>
    </location>
</feature>
<evidence type="ECO:0000259" key="14">
    <source>
        <dbReference type="PROSITE" id="PS50261"/>
    </source>
</evidence>
<dbReference type="InterPro" id="IPR000539">
    <property type="entry name" value="Frizzled/Smoothened_7TM"/>
</dbReference>
<feature type="signal peptide" evidence="12">
    <location>
        <begin position="1"/>
        <end position="19"/>
    </location>
</feature>
<evidence type="ECO:0000256" key="5">
    <source>
        <dbReference type="ARBA" id="ARBA00022989"/>
    </source>
</evidence>
<dbReference type="InterPro" id="IPR020067">
    <property type="entry name" value="Frizzled_dom"/>
</dbReference>
<feature type="transmembrane region" description="Helical" evidence="11">
    <location>
        <begin position="528"/>
        <end position="550"/>
    </location>
</feature>
<dbReference type="GO" id="GO:0005886">
    <property type="term" value="C:plasma membrane"/>
    <property type="evidence" value="ECO:0007669"/>
    <property type="project" value="TreeGrafter"/>
</dbReference>
<evidence type="ECO:0000313" key="15">
    <source>
        <dbReference type="EMBL" id="BAB68350.1"/>
    </source>
</evidence>
<evidence type="ECO:0000259" key="13">
    <source>
        <dbReference type="PROSITE" id="PS50038"/>
    </source>
</evidence>
<dbReference type="GO" id="GO:0060070">
    <property type="term" value="P:canonical Wnt signaling pathway"/>
    <property type="evidence" value="ECO:0007669"/>
    <property type="project" value="TreeGrafter"/>
</dbReference>
<accession>Q95YK4</accession>
<dbReference type="InterPro" id="IPR017981">
    <property type="entry name" value="GPCR_2-like_7TM"/>
</dbReference>
<gene>
    <name evidence="15" type="primary">Cs-frizzled3</name>
</gene>
<feature type="transmembrane region" description="Helical" evidence="11">
    <location>
        <begin position="279"/>
        <end position="299"/>
    </location>
</feature>
<evidence type="ECO:0000256" key="8">
    <source>
        <dbReference type="ARBA" id="ARBA00023170"/>
    </source>
</evidence>
<dbReference type="SUPFAM" id="SSF63501">
    <property type="entry name" value="Frizzled cysteine-rich domain"/>
    <property type="match status" value="1"/>
</dbReference>
<dbReference type="InterPro" id="IPR015526">
    <property type="entry name" value="Frizzled/SFRP"/>
</dbReference>
<feature type="transmembrane region" description="Helical" evidence="11">
    <location>
        <begin position="418"/>
        <end position="442"/>
    </location>
</feature>
<evidence type="ECO:0000256" key="7">
    <source>
        <dbReference type="ARBA" id="ARBA00023157"/>
    </source>
</evidence>
<dbReference type="AlphaFoldDB" id="Q95YK4"/>
<feature type="transmembrane region" description="Helical" evidence="11">
    <location>
        <begin position="374"/>
        <end position="392"/>
    </location>
</feature>
<dbReference type="SMART" id="SM01330">
    <property type="entry name" value="Frizzled"/>
    <property type="match status" value="1"/>
</dbReference>
<keyword evidence="3" id="KW-0217">Developmental protein</keyword>
<name>Q95YK4_CIOSA</name>
<dbReference type="EMBL" id="AB057741">
    <property type="protein sequence ID" value="BAB68350.1"/>
    <property type="molecule type" value="mRNA"/>
</dbReference>
<comment type="similarity">
    <text evidence="2">Belongs to the G-protein coupled receptor Fz/Smo family.</text>
</comment>
<evidence type="ECO:0000256" key="12">
    <source>
        <dbReference type="SAM" id="SignalP"/>
    </source>
</evidence>
<evidence type="ECO:0000256" key="6">
    <source>
        <dbReference type="ARBA" id="ARBA00023136"/>
    </source>
</evidence>
<dbReference type="PRINTS" id="PR00489">
    <property type="entry name" value="FRIZZLED"/>
</dbReference>
<evidence type="ECO:0000256" key="3">
    <source>
        <dbReference type="ARBA" id="ARBA00022473"/>
    </source>
</evidence>
<evidence type="ECO:0000256" key="1">
    <source>
        <dbReference type="ARBA" id="ARBA00004141"/>
    </source>
</evidence>
<evidence type="ECO:0000256" key="10">
    <source>
        <dbReference type="SAM" id="MobiDB-lite"/>
    </source>
</evidence>
<feature type="transmembrane region" description="Helical" evidence="11">
    <location>
        <begin position="336"/>
        <end position="362"/>
    </location>
</feature>
<sequence>MDVKSGIYLLCCLIIEVSSLNVHPKCRPVMLPMCSVGQSRDGDNDVVKWIYNSTTFPNFNNDANEQEVEISMSAIHPLISTSCSRFLELFLCSVFSPACTGNGVVPPCRSLCLKVKEDCEAVTQMFGVAWPPRLDCDNFPLQDDMTGNGNDAGDAILVNSIIWSEALLSDVCIPLSGDDVITPALSRGEEEENVTRYPADYEVRCPAHMRAPPDQPGYTFLGLEECAAPCPNMYLDPVELSIVRYIIIVLASLCVVVTSFVLFTFAIDTNRFRYPERPIVFYATSYLVISCIFIVGFILGPEVACNEQVTNEENKIEQGFVVTEGFHRRFCTVVFMVLYFFTVNGTIWWLILTVTWLLAAGLKWGSEAIEKYSHYYHGLAWGIPAIQTMIVVTSGKIEGDNIAGVCFVGLYDSEGLRYLLLLPMSLYLIVGIIVLLTGFICLNRVRKSLDDEANQKNLAKFMLRIGVFSILYILPQVVLIAIYAIEDSNRKYWESAWFMVNCGNYGIPCPAEQHPVVILAEGNPHPGIIIFCLKYVMTLVVALPPLFWVASKKTVISWQNFVTKPPCGNHGNKLNLTQTQLLNDSNGPHARDVKRKQQSRDNDVIFGAFGNLWGSSASVAAAVTSPRARTQQELWDDVTSTLTSESESTLAKVLEFESRKNRGRRVVGRRRRKGDCASTEVAEICKVPIVGTNHKVPESKERNNRFDDAVKAKTVNGADDKAQVPDVVDKKVEVTSPCVPDVIKTSEPTSSLTRPNRPERNRKTPPVPPTRVDSARILEI</sequence>
<keyword evidence="6 11" id="KW-0472">Membrane</keyword>
<dbReference type="Gene3D" id="1.10.2000.10">
    <property type="entry name" value="Frizzled cysteine-rich domain"/>
    <property type="match status" value="1"/>
</dbReference>
<evidence type="ECO:0000256" key="4">
    <source>
        <dbReference type="ARBA" id="ARBA00022692"/>
    </source>
</evidence>
<dbReference type="Gene3D" id="1.20.1070.10">
    <property type="entry name" value="Rhodopsin 7-helix transmembrane proteins"/>
    <property type="match status" value="1"/>
</dbReference>
<feature type="chain" id="PRO_5004321166" evidence="12">
    <location>
        <begin position="20"/>
        <end position="780"/>
    </location>
</feature>
<dbReference type="InterPro" id="IPR036790">
    <property type="entry name" value="Frizzled_dom_sf"/>
</dbReference>
<keyword evidence="8" id="KW-0675">Receptor</keyword>
<evidence type="ECO:0000256" key="9">
    <source>
        <dbReference type="PROSITE-ProRule" id="PRU00090"/>
    </source>
</evidence>
<dbReference type="SMART" id="SM00063">
    <property type="entry name" value="FRI"/>
    <property type="match status" value="1"/>
</dbReference>
<dbReference type="PROSITE" id="PS50038">
    <property type="entry name" value="FZ"/>
    <property type="match status" value="1"/>
</dbReference>
<feature type="disulfide bond" evidence="9">
    <location>
        <begin position="112"/>
        <end position="136"/>
    </location>
</feature>
<dbReference type="Pfam" id="PF01392">
    <property type="entry name" value="Fz"/>
    <property type="match status" value="1"/>
</dbReference>
<proteinExistence type="evidence at transcript level"/>
<dbReference type="CDD" id="cd07066">
    <property type="entry name" value="CRD_FZ"/>
    <property type="match status" value="1"/>
</dbReference>
<feature type="transmembrane region" description="Helical" evidence="11">
    <location>
        <begin position="242"/>
        <end position="267"/>
    </location>
</feature>
<protein>
    <submittedName>
        <fullName evidence="15">Cs-frizzled3 protein</fullName>
    </submittedName>
</protein>
<dbReference type="GO" id="GO:0035567">
    <property type="term" value="P:non-canonical Wnt signaling pathway"/>
    <property type="evidence" value="ECO:0007669"/>
    <property type="project" value="TreeGrafter"/>
</dbReference>
<keyword evidence="5 11" id="KW-1133">Transmembrane helix</keyword>
<dbReference type="GO" id="GO:0017147">
    <property type="term" value="F:Wnt-protein binding"/>
    <property type="evidence" value="ECO:0007669"/>
    <property type="project" value="TreeGrafter"/>
</dbReference>
<comment type="subcellular location">
    <subcellularLocation>
        <location evidence="1">Membrane</location>
        <topology evidence="1">Multi-pass membrane protein</topology>
    </subcellularLocation>
</comment>
<dbReference type="PANTHER" id="PTHR11309">
    <property type="entry name" value="FRIZZLED"/>
    <property type="match status" value="1"/>
</dbReference>
<dbReference type="PANTHER" id="PTHR11309:SF47">
    <property type="entry name" value="FRIZZLED"/>
    <property type="match status" value="1"/>
</dbReference>
<dbReference type="Pfam" id="PF01534">
    <property type="entry name" value="Frizzled"/>
    <property type="match status" value="1"/>
</dbReference>
<comment type="caution">
    <text evidence="9">Lacks conserved residue(s) required for the propagation of feature annotation.</text>
</comment>
<keyword evidence="12" id="KW-0732">Signal</keyword>